<keyword evidence="3" id="KW-1185">Reference proteome</keyword>
<dbReference type="AlphaFoldDB" id="A0A2A6C7B4"/>
<evidence type="ECO:0000256" key="1">
    <source>
        <dbReference type="SAM" id="MobiDB-lite"/>
    </source>
</evidence>
<reference evidence="3" key="1">
    <citation type="journal article" date="2008" name="Nat. Genet.">
        <title>The Pristionchus pacificus genome provides a unique perspective on nematode lifestyle and parasitism.</title>
        <authorList>
            <person name="Dieterich C."/>
            <person name="Clifton S.W."/>
            <person name="Schuster L.N."/>
            <person name="Chinwalla A."/>
            <person name="Delehaunty K."/>
            <person name="Dinkelacker I."/>
            <person name="Fulton L."/>
            <person name="Fulton R."/>
            <person name="Godfrey J."/>
            <person name="Minx P."/>
            <person name="Mitreva M."/>
            <person name="Roeseler W."/>
            <person name="Tian H."/>
            <person name="Witte H."/>
            <person name="Yang S.P."/>
            <person name="Wilson R.K."/>
            <person name="Sommer R.J."/>
        </authorList>
    </citation>
    <scope>NUCLEOTIDE SEQUENCE [LARGE SCALE GENOMIC DNA]</scope>
    <source>
        <strain evidence="3">PS312</strain>
    </source>
</reference>
<dbReference type="EnsemblMetazoa" id="PPA34750.1">
    <property type="protein sequence ID" value="PPA34750.1"/>
    <property type="gene ID" value="WBGene00273119"/>
</dbReference>
<dbReference type="Proteomes" id="UP000005239">
    <property type="component" value="Unassembled WGS sequence"/>
</dbReference>
<proteinExistence type="predicted"/>
<sequence>MACAQLQRIDEIESWRQKAFTLSRTDRIGRLIAKTFDIIQIIVRDGPNTEILMYEAESMKAEHASAMNVDPNRNDILRCLFYGLSSSIGSMIESIQERTKEQEDIQEQQIALDYSDGSLLEDNNMNQVQRDGNAYKNKEYFQDNQGCPAQAAKIEPVEFQQDFSLDEAAIFDLKDLKSEPPTDENETDDNVLENSTAKATIPINITDDIVNAASVDTNQDGNEDEIQASRSAHLFFYHG</sequence>
<gene>
    <name evidence="2" type="primary">WBGene00273119</name>
</gene>
<feature type="compositionally biased region" description="Acidic residues" evidence="1">
    <location>
        <begin position="181"/>
        <end position="191"/>
    </location>
</feature>
<evidence type="ECO:0000313" key="3">
    <source>
        <dbReference type="Proteomes" id="UP000005239"/>
    </source>
</evidence>
<name>A0A2A6C7B4_PRIPA</name>
<accession>A0A2A6C7B4</accession>
<accession>A0A8R1UL54</accession>
<protein>
    <submittedName>
        <fullName evidence="2">Uncharacterized protein</fullName>
    </submittedName>
</protein>
<reference evidence="2" key="2">
    <citation type="submission" date="2022-06" db="UniProtKB">
        <authorList>
            <consortium name="EnsemblMetazoa"/>
        </authorList>
    </citation>
    <scope>IDENTIFICATION</scope>
    <source>
        <strain evidence="2">PS312</strain>
    </source>
</reference>
<feature type="region of interest" description="Disordered" evidence="1">
    <location>
        <begin position="176"/>
        <end position="195"/>
    </location>
</feature>
<evidence type="ECO:0000313" key="2">
    <source>
        <dbReference type="EnsemblMetazoa" id="PPA34750.1"/>
    </source>
</evidence>
<organism evidence="2 3">
    <name type="scientific">Pristionchus pacificus</name>
    <name type="common">Parasitic nematode worm</name>
    <dbReference type="NCBI Taxonomy" id="54126"/>
    <lineage>
        <taxon>Eukaryota</taxon>
        <taxon>Metazoa</taxon>
        <taxon>Ecdysozoa</taxon>
        <taxon>Nematoda</taxon>
        <taxon>Chromadorea</taxon>
        <taxon>Rhabditida</taxon>
        <taxon>Rhabditina</taxon>
        <taxon>Diplogasteromorpha</taxon>
        <taxon>Diplogasteroidea</taxon>
        <taxon>Neodiplogasteridae</taxon>
        <taxon>Pristionchus</taxon>
    </lineage>
</organism>